<dbReference type="GO" id="GO:0005996">
    <property type="term" value="P:monosaccharide metabolic process"/>
    <property type="evidence" value="ECO:0007669"/>
    <property type="project" value="InterPro"/>
</dbReference>
<dbReference type="InterPro" id="IPR009015">
    <property type="entry name" value="Fucose_isomerase_N/cen_sf"/>
</dbReference>
<dbReference type="SUPFAM" id="SSF53743">
    <property type="entry name" value="FucI/AraA N-terminal and middle domains"/>
    <property type="match status" value="1"/>
</dbReference>
<organism evidence="3 4">
    <name type="scientific">Candidatus Saccharicenans subterraneus</name>
    <dbReference type="NCBI Taxonomy" id="2508984"/>
    <lineage>
        <taxon>Bacteria</taxon>
        <taxon>Candidatus Aminicenantota</taxon>
        <taxon>Candidatus Aminicenantia</taxon>
        <taxon>Candidatus Aminicenantales</taxon>
        <taxon>Candidatus Saccharicenantaceae</taxon>
        <taxon>Candidatus Saccharicenans</taxon>
    </lineage>
</organism>
<name>A0A3E2BK38_9BACT</name>
<sequence length="489" mass="54797">MKALKRRDFLKISAGSSAALAVAPGLVKTGSRQAQSPPWTSPLAKGLVSPGGRTKVKVAKIYMGMPAPHWPKPSLNLQEEIKSYENHFSQMKEEFADVDFVVNILASKPEDVLQQADKIKEADGILAIHLTIWITPILEAILKFKKPTVLFAAPYSGHEWTYYGALMKQEKGELLDCFLSSDRQELARAVRPFRAIHHLREARILNLTTAPFEEYAGKVREKFGTEIKRISLDRVEKIYAAIGEAEARREAELWYKGAEKVVEPSREDVYKSARLALAFEKLVEEEQATALTIDCYGTMWDKTIKLPAYPCLGFSRLNNRGLGGICESDLRSALTHTILQGLSGKPGFISDPTVDEARNHIILAHCMGTVNMDGPGRPGHPYKLRTVMEREEGVVPQVEMRLGEKVTQAIIVGTEQILYFTGEIVDTPVRLEDDRGCRTKIAVRVDGSLEKLWQNWSQGLHRVTCYGNLARELRMLARFKKLELVNEAA</sequence>
<evidence type="ECO:0000256" key="1">
    <source>
        <dbReference type="ARBA" id="ARBA00023235"/>
    </source>
</evidence>
<dbReference type="Proteomes" id="UP000257323">
    <property type="component" value="Unassembled WGS sequence"/>
</dbReference>
<dbReference type="GO" id="GO:0005737">
    <property type="term" value="C:cytoplasm"/>
    <property type="evidence" value="ECO:0007669"/>
    <property type="project" value="InterPro"/>
</dbReference>
<accession>A0A3E2BK38</accession>
<evidence type="ECO:0008006" key="5">
    <source>
        <dbReference type="Google" id="ProtNLM"/>
    </source>
</evidence>
<keyword evidence="1" id="KW-0413">Isomerase</keyword>
<protein>
    <recommendedName>
        <fullName evidence="5">L-fucose isomerase</fullName>
    </recommendedName>
</protein>
<reference evidence="3 4" key="1">
    <citation type="submission" date="2018-08" db="EMBL/GenBank/DDBJ databases">
        <title>Genome analysis of the thermophilic bacterium of the candidate phylum Aminicenantes from deep subsurface aquifer revealed its physiology and ecological role.</title>
        <authorList>
            <person name="Kadnikov V.V."/>
            <person name="Mardanov A.V."/>
            <person name="Beletsky A.V."/>
            <person name="Karnachuk O.V."/>
            <person name="Ravin N.V."/>
        </authorList>
    </citation>
    <scope>NUCLEOTIDE SEQUENCE [LARGE SCALE GENOMIC DNA]</scope>
    <source>
        <strain evidence="3">BY38</strain>
    </source>
</reference>
<gene>
    <name evidence="3" type="ORF">OP8BY_0583</name>
</gene>
<evidence type="ECO:0000313" key="4">
    <source>
        <dbReference type="Proteomes" id="UP000257323"/>
    </source>
</evidence>
<evidence type="ECO:0000256" key="2">
    <source>
        <dbReference type="ARBA" id="ARBA00023277"/>
    </source>
</evidence>
<dbReference type="EMBL" id="QUAH01000012">
    <property type="protein sequence ID" value="RFT15119.1"/>
    <property type="molecule type" value="Genomic_DNA"/>
</dbReference>
<dbReference type="GO" id="GO:0016861">
    <property type="term" value="F:intramolecular oxidoreductase activity, interconverting aldoses and ketoses"/>
    <property type="evidence" value="ECO:0007669"/>
    <property type="project" value="InterPro"/>
</dbReference>
<comment type="caution">
    <text evidence="3">The sequence shown here is derived from an EMBL/GenBank/DDBJ whole genome shotgun (WGS) entry which is preliminary data.</text>
</comment>
<evidence type="ECO:0000313" key="3">
    <source>
        <dbReference type="EMBL" id="RFT15119.1"/>
    </source>
</evidence>
<dbReference type="PROSITE" id="PS51318">
    <property type="entry name" value="TAT"/>
    <property type="match status" value="1"/>
</dbReference>
<dbReference type="PANTHER" id="PTHR36120:SF1">
    <property type="entry name" value="L-FUCOSE ISOMERASE C-TERMINAL DOMAIN-CONTAINING PROTEIN"/>
    <property type="match status" value="1"/>
</dbReference>
<dbReference type="PANTHER" id="PTHR36120">
    <property type="entry name" value="FUCOSE ISOMERASE"/>
    <property type="match status" value="1"/>
</dbReference>
<dbReference type="AlphaFoldDB" id="A0A3E2BK38"/>
<proteinExistence type="predicted"/>
<keyword evidence="2" id="KW-0119">Carbohydrate metabolism</keyword>
<dbReference type="InterPro" id="IPR006311">
    <property type="entry name" value="TAT_signal"/>
</dbReference>